<gene>
    <name evidence="2" type="ORF">ILUMI_09799</name>
</gene>
<proteinExistence type="predicted"/>
<dbReference type="Proteomes" id="UP000801492">
    <property type="component" value="Unassembled WGS sequence"/>
</dbReference>
<evidence type="ECO:0000313" key="3">
    <source>
        <dbReference type="Proteomes" id="UP000801492"/>
    </source>
</evidence>
<evidence type="ECO:0000313" key="2">
    <source>
        <dbReference type="EMBL" id="KAF2896375.1"/>
    </source>
</evidence>
<dbReference type="AlphaFoldDB" id="A0A8K0CZ30"/>
<name>A0A8K0CZ30_IGNLU</name>
<dbReference type="EMBL" id="VTPC01005166">
    <property type="protein sequence ID" value="KAF2896375.1"/>
    <property type="molecule type" value="Genomic_DNA"/>
</dbReference>
<organism evidence="2 3">
    <name type="scientific">Ignelater luminosus</name>
    <name type="common">Cucubano</name>
    <name type="synonym">Pyrophorus luminosus</name>
    <dbReference type="NCBI Taxonomy" id="2038154"/>
    <lineage>
        <taxon>Eukaryota</taxon>
        <taxon>Metazoa</taxon>
        <taxon>Ecdysozoa</taxon>
        <taxon>Arthropoda</taxon>
        <taxon>Hexapoda</taxon>
        <taxon>Insecta</taxon>
        <taxon>Pterygota</taxon>
        <taxon>Neoptera</taxon>
        <taxon>Endopterygota</taxon>
        <taxon>Coleoptera</taxon>
        <taxon>Polyphaga</taxon>
        <taxon>Elateriformia</taxon>
        <taxon>Elateroidea</taxon>
        <taxon>Elateridae</taxon>
        <taxon>Agrypninae</taxon>
        <taxon>Pyrophorini</taxon>
        <taxon>Ignelater</taxon>
    </lineage>
</organism>
<dbReference type="OrthoDB" id="6613179at2759"/>
<sequence length="117" mass="12946">MAPGGSAGKVKHYRRAGDEAPRAGSTNLSASHASTAIAEIDFDGNDTEKWPGNIDSNIRLPLIQRGLEVVQHINKDFTKEPTISRSVQSDTDAITSKVLSRRRLTREWFYRTYCALG</sequence>
<feature type="region of interest" description="Disordered" evidence="1">
    <location>
        <begin position="1"/>
        <end position="31"/>
    </location>
</feature>
<keyword evidence="3" id="KW-1185">Reference proteome</keyword>
<accession>A0A8K0CZ30</accession>
<comment type="caution">
    <text evidence="2">The sequence shown here is derived from an EMBL/GenBank/DDBJ whole genome shotgun (WGS) entry which is preliminary data.</text>
</comment>
<protein>
    <submittedName>
        <fullName evidence="2">Uncharacterized protein</fullName>
    </submittedName>
</protein>
<evidence type="ECO:0000256" key="1">
    <source>
        <dbReference type="SAM" id="MobiDB-lite"/>
    </source>
</evidence>
<reference evidence="2" key="1">
    <citation type="submission" date="2019-08" db="EMBL/GenBank/DDBJ databases">
        <title>The genome of the North American firefly Photinus pyralis.</title>
        <authorList>
            <consortium name="Photinus pyralis genome working group"/>
            <person name="Fallon T.R."/>
            <person name="Sander Lower S.E."/>
            <person name="Weng J.-K."/>
        </authorList>
    </citation>
    <scope>NUCLEOTIDE SEQUENCE</scope>
    <source>
        <strain evidence="2">TRF0915ILg1</strain>
        <tissue evidence="2">Whole body</tissue>
    </source>
</reference>